<proteinExistence type="predicted"/>
<organism evidence="1">
    <name type="scientific">Anguilla anguilla</name>
    <name type="common">European freshwater eel</name>
    <name type="synonym">Muraena anguilla</name>
    <dbReference type="NCBI Taxonomy" id="7936"/>
    <lineage>
        <taxon>Eukaryota</taxon>
        <taxon>Metazoa</taxon>
        <taxon>Chordata</taxon>
        <taxon>Craniata</taxon>
        <taxon>Vertebrata</taxon>
        <taxon>Euteleostomi</taxon>
        <taxon>Actinopterygii</taxon>
        <taxon>Neopterygii</taxon>
        <taxon>Teleostei</taxon>
        <taxon>Anguilliformes</taxon>
        <taxon>Anguillidae</taxon>
        <taxon>Anguilla</taxon>
    </lineage>
</organism>
<accession>A0A0E9XEP9</accession>
<reference evidence="1" key="2">
    <citation type="journal article" date="2015" name="Fish Shellfish Immunol.">
        <title>Early steps in the European eel (Anguilla anguilla)-Vibrio vulnificus interaction in the gills: Role of the RtxA13 toxin.</title>
        <authorList>
            <person name="Callol A."/>
            <person name="Pajuelo D."/>
            <person name="Ebbesson L."/>
            <person name="Teles M."/>
            <person name="MacKenzie S."/>
            <person name="Amaro C."/>
        </authorList>
    </citation>
    <scope>NUCLEOTIDE SEQUENCE</scope>
</reference>
<evidence type="ECO:0000313" key="1">
    <source>
        <dbReference type="EMBL" id="JAI01120.1"/>
    </source>
</evidence>
<sequence>MSRKHYYNTRIISTFIQKYESRTRYTKYKKKTNNIVRPKSSVTPLIPDISTLQSSTNTLAH</sequence>
<protein>
    <submittedName>
        <fullName evidence="1">Uncharacterized protein</fullName>
    </submittedName>
</protein>
<dbReference type="AlphaFoldDB" id="A0A0E9XEP9"/>
<dbReference type="EMBL" id="GBXM01007458">
    <property type="protein sequence ID" value="JAI01120.1"/>
    <property type="molecule type" value="Transcribed_RNA"/>
</dbReference>
<reference evidence="1" key="1">
    <citation type="submission" date="2014-11" db="EMBL/GenBank/DDBJ databases">
        <authorList>
            <person name="Amaro Gonzalez C."/>
        </authorList>
    </citation>
    <scope>NUCLEOTIDE SEQUENCE</scope>
</reference>
<name>A0A0E9XEP9_ANGAN</name>